<keyword evidence="3" id="KW-0813">Transport</keyword>
<dbReference type="Gene3D" id="3.60.21.10">
    <property type="match status" value="1"/>
</dbReference>
<dbReference type="EMBL" id="HBEZ01033977">
    <property type="protein sequence ID" value="CAD8641100.1"/>
    <property type="molecule type" value="Transcribed_RNA"/>
</dbReference>
<evidence type="ECO:0000256" key="6">
    <source>
        <dbReference type="ARBA" id="ARBA00022927"/>
    </source>
</evidence>
<reference evidence="9" key="1">
    <citation type="submission" date="2021-01" db="EMBL/GenBank/DDBJ databases">
        <authorList>
            <person name="Corre E."/>
            <person name="Pelletier E."/>
            <person name="Niang G."/>
            <person name="Scheremetjew M."/>
            <person name="Finn R."/>
            <person name="Kale V."/>
            <person name="Holt S."/>
            <person name="Cochrane G."/>
            <person name="Meng A."/>
            <person name="Brown T."/>
            <person name="Cohen L."/>
        </authorList>
    </citation>
    <scope>NUCLEOTIDE SEQUENCE</scope>
    <source>
        <strain evidence="9">CCAP979/52</strain>
    </source>
</reference>
<evidence type="ECO:0000313" key="9">
    <source>
        <dbReference type="EMBL" id="CAD8641100.1"/>
    </source>
</evidence>
<dbReference type="Pfam" id="PF12850">
    <property type="entry name" value="Metallophos_2"/>
    <property type="match status" value="1"/>
</dbReference>
<evidence type="ECO:0000256" key="7">
    <source>
        <dbReference type="RuleBase" id="RU362040"/>
    </source>
</evidence>
<dbReference type="GO" id="GO:0016787">
    <property type="term" value="F:hydrolase activity"/>
    <property type="evidence" value="ECO:0007669"/>
    <property type="project" value="UniProtKB-KW"/>
</dbReference>
<proteinExistence type="inferred from homology"/>
<dbReference type="GO" id="GO:0046872">
    <property type="term" value="F:metal ion binding"/>
    <property type="evidence" value="ECO:0007669"/>
    <property type="project" value="UniProtKB-KW"/>
</dbReference>
<dbReference type="InterPro" id="IPR029052">
    <property type="entry name" value="Metallo-depent_PP-like"/>
</dbReference>
<protein>
    <recommendedName>
        <fullName evidence="2 7">Vacuolar protein sorting-associated protein 29</fullName>
    </recommendedName>
</protein>
<dbReference type="SUPFAM" id="SSF56300">
    <property type="entry name" value="Metallo-dependent phosphatases"/>
    <property type="match status" value="1"/>
</dbReference>
<name>A0A7S0MGT0_9CRYP</name>
<sequence length="188" mass="20989">MLVLVIGDMHIPHRVQSIPDKFKKLLVPDKIQSVICTGNLCCKEQFDYLKSLSGDVHIVKGDFDEGNYPENKVMTYHNWKIGVCHGHQIVPWGDIEAMSMLQRQLDVDVLVTGHTHKFAISSHEGKLFVNPGSATGAYSGLQSETVPSFVLLDVQEGLLTIYVYELLPSAAGDGEFELKVQELKHKKE</sequence>
<keyword evidence="4" id="KW-0479">Metal-binding</keyword>
<evidence type="ECO:0000256" key="3">
    <source>
        <dbReference type="ARBA" id="ARBA00022448"/>
    </source>
</evidence>
<dbReference type="CDD" id="cd07394">
    <property type="entry name" value="MPP_Vps29"/>
    <property type="match status" value="1"/>
</dbReference>
<dbReference type="GO" id="GO:0005829">
    <property type="term" value="C:cytosol"/>
    <property type="evidence" value="ECO:0007669"/>
    <property type="project" value="GOC"/>
</dbReference>
<dbReference type="NCBIfam" id="TIGR00040">
    <property type="entry name" value="yfcE"/>
    <property type="match status" value="1"/>
</dbReference>
<dbReference type="GO" id="GO:0030904">
    <property type="term" value="C:retromer complex"/>
    <property type="evidence" value="ECO:0007669"/>
    <property type="project" value="InterPro"/>
</dbReference>
<evidence type="ECO:0000256" key="5">
    <source>
        <dbReference type="ARBA" id="ARBA00022801"/>
    </source>
</evidence>
<dbReference type="InterPro" id="IPR000979">
    <property type="entry name" value="Phosphodiesterase_MJ0936/Vps29"/>
</dbReference>
<feature type="domain" description="Calcineurin-like phosphoesterase" evidence="8">
    <location>
        <begin position="1"/>
        <end position="156"/>
    </location>
</feature>
<evidence type="ECO:0000259" key="8">
    <source>
        <dbReference type="Pfam" id="PF12850"/>
    </source>
</evidence>
<dbReference type="PROSITE" id="PS01269">
    <property type="entry name" value="UPF0025"/>
    <property type="match status" value="1"/>
</dbReference>
<dbReference type="GO" id="GO:0042147">
    <property type="term" value="P:retrograde transport, endosome to Golgi"/>
    <property type="evidence" value="ECO:0007669"/>
    <property type="project" value="InterPro"/>
</dbReference>
<gene>
    <name evidence="9" type="ORF">CCUR1050_LOCUS18784</name>
</gene>
<dbReference type="AlphaFoldDB" id="A0A7S0MGT0"/>
<dbReference type="PANTHER" id="PTHR11124">
    <property type="entry name" value="VACUOLAR SORTING PROTEIN VPS29"/>
    <property type="match status" value="1"/>
</dbReference>
<organism evidence="9">
    <name type="scientific">Cryptomonas curvata</name>
    <dbReference type="NCBI Taxonomy" id="233186"/>
    <lineage>
        <taxon>Eukaryota</taxon>
        <taxon>Cryptophyceae</taxon>
        <taxon>Cryptomonadales</taxon>
        <taxon>Cryptomonadaceae</taxon>
        <taxon>Cryptomonas</taxon>
    </lineage>
</organism>
<dbReference type="InterPro" id="IPR020935">
    <property type="entry name" value="PdiEstase_YfcE_CS"/>
</dbReference>
<accession>A0A7S0MGT0</accession>
<dbReference type="GO" id="GO:0031410">
    <property type="term" value="C:cytoplasmic vesicle"/>
    <property type="evidence" value="ECO:0007669"/>
    <property type="project" value="UniProtKB-ARBA"/>
</dbReference>
<keyword evidence="5" id="KW-0378">Hydrolase</keyword>
<comment type="similarity">
    <text evidence="1 7">Belongs to the VPS29 family.</text>
</comment>
<evidence type="ECO:0000256" key="1">
    <source>
        <dbReference type="ARBA" id="ARBA00005945"/>
    </source>
</evidence>
<dbReference type="FunFam" id="3.60.21.10:FF:000015">
    <property type="entry name" value="Vacuolar protein sorting-associated protein 29"/>
    <property type="match status" value="1"/>
</dbReference>
<evidence type="ECO:0000256" key="2">
    <source>
        <dbReference type="ARBA" id="ARBA00017767"/>
    </source>
</evidence>
<dbReference type="InterPro" id="IPR028661">
    <property type="entry name" value="Vps29"/>
</dbReference>
<evidence type="ECO:0000256" key="4">
    <source>
        <dbReference type="ARBA" id="ARBA00022723"/>
    </source>
</evidence>
<dbReference type="InterPro" id="IPR024654">
    <property type="entry name" value="Calcineurin-like_PHP_lpxH"/>
</dbReference>
<dbReference type="GO" id="GO:0015031">
    <property type="term" value="P:protein transport"/>
    <property type="evidence" value="ECO:0007669"/>
    <property type="project" value="UniProtKB-KW"/>
</dbReference>
<keyword evidence="6" id="KW-0653">Protein transport</keyword>